<dbReference type="Proteomes" id="UP000030710">
    <property type="component" value="Unassembled WGS sequence"/>
</dbReference>
<name>U1NDP3_9EURY</name>
<proteinExistence type="predicted"/>
<evidence type="ECO:0000313" key="1">
    <source>
        <dbReference type="EMBL" id="ERG95120.1"/>
    </source>
</evidence>
<organism evidence="1 2">
    <name type="scientific">Haloquadratum walsbyi J07HQW2</name>
    <dbReference type="NCBI Taxonomy" id="1238425"/>
    <lineage>
        <taxon>Archaea</taxon>
        <taxon>Methanobacteriati</taxon>
        <taxon>Methanobacteriota</taxon>
        <taxon>Stenosarchaea group</taxon>
        <taxon>Halobacteria</taxon>
        <taxon>Halobacteriales</taxon>
        <taxon>Haloferacaceae</taxon>
        <taxon>Haloquadratum</taxon>
    </lineage>
</organism>
<sequence>MRLRRRSHRAPVVSHHPVVENFDIPEVGEHRRPFRGLTFARPVVGEVESMACGSISEIYVIDVGSEVFDREPFRSLGRLGVVLLGKERLYDLVVGWCWWLHVLRISLISEPLVFLSQLFDLVP</sequence>
<dbReference type="EMBL" id="KE356561">
    <property type="protein sequence ID" value="ERG95120.1"/>
    <property type="molecule type" value="Genomic_DNA"/>
</dbReference>
<dbReference type="HOGENOM" id="CLU_2010067_0_0_2"/>
<protein>
    <submittedName>
        <fullName evidence="1">Uncharacterized protein</fullName>
    </submittedName>
</protein>
<dbReference type="AlphaFoldDB" id="U1NDP3"/>
<reference evidence="1 2" key="1">
    <citation type="journal article" date="2013" name="PLoS ONE">
        <title>Assembly-driven community genomics of a hypersaline microbial ecosystem.</title>
        <authorList>
            <person name="Podell S."/>
            <person name="Ugalde J.A."/>
            <person name="Narasingarao P."/>
            <person name="Banfield J.F."/>
            <person name="Heidelberg K.B."/>
            <person name="Allen E.E."/>
        </authorList>
    </citation>
    <scope>NUCLEOTIDE SEQUENCE [LARGE SCALE GENOMIC DNA]</scope>
    <source>
        <strain evidence="2">J07HQW2</strain>
    </source>
</reference>
<evidence type="ECO:0000313" key="2">
    <source>
        <dbReference type="Proteomes" id="UP000030710"/>
    </source>
</evidence>
<accession>U1NDP3</accession>
<gene>
    <name evidence="1" type="ORF">J07HQW2_01566</name>
</gene>